<feature type="region of interest" description="Disordered" evidence="1">
    <location>
        <begin position="144"/>
        <end position="166"/>
    </location>
</feature>
<sequence length="315" mass="32512">MPTVRFINDTQVPLHVCLKQVSPLHYSNSLQPGGKVKMRCGSVWFTVQARIDRGDNGYDRFQTYAPIAAITLCALTLGAGAIYIAGASAAAGGATAAVAALSARISALVAMHSPTARRLYKYAQKGQTVAKVGQVIGIGGGALTGANKGQKPKDPKDMAKEHAEKATRTALKKLLQGSVLSSPGWYINRDRTLRIVGGPRASRVDGLLVIETDTTQPFAIVDETGKTVATGNQDGGEKVPATPVGEAGPADDDSEGEDNTEDAAQLKAHGPQVSVDGGVAPAAIAATAPAAPAVAAQAKKDSTFMRLIKGDKGFA</sequence>
<dbReference type="EMBL" id="OOIP01000001">
    <property type="protein sequence ID" value="SPO35014.1"/>
    <property type="molecule type" value="Genomic_DNA"/>
</dbReference>
<evidence type="ECO:0000313" key="4">
    <source>
        <dbReference type="Proteomes" id="UP000323386"/>
    </source>
</evidence>
<keyword evidence="2" id="KW-0472">Membrane</keyword>
<dbReference type="Proteomes" id="UP000323386">
    <property type="component" value="Unassembled WGS sequence"/>
</dbReference>
<accession>A0A5C3ERU1</accession>
<protein>
    <submittedName>
        <fullName evidence="3">Uncharacterized protein</fullName>
    </submittedName>
</protein>
<gene>
    <name evidence="3" type="ORF">PSFLO_00485</name>
</gene>
<keyword evidence="2" id="KW-0812">Transmembrane</keyword>
<name>A0A5C3ERU1_9BASI</name>
<feature type="compositionally biased region" description="Acidic residues" evidence="1">
    <location>
        <begin position="249"/>
        <end position="261"/>
    </location>
</feature>
<dbReference type="OrthoDB" id="3246235at2759"/>
<feature type="compositionally biased region" description="Basic and acidic residues" evidence="1">
    <location>
        <begin position="151"/>
        <end position="166"/>
    </location>
</feature>
<proteinExistence type="predicted"/>
<evidence type="ECO:0000256" key="2">
    <source>
        <dbReference type="SAM" id="Phobius"/>
    </source>
</evidence>
<feature type="transmembrane region" description="Helical" evidence="2">
    <location>
        <begin position="90"/>
        <end position="111"/>
    </location>
</feature>
<reference evidence="3 4" key="1">
    <citation type="submission" date="2018-03" db="EMBL/GenBank/DDBJ databases">
        <authorList>
            <person name="Guldener U."/>
        </authorList>
    </citation>
    <scope>NUCLEOTIDE SEQUENCE [LARGE SCALE GENOMIC DNA]</scope>
    <source>
        <strain evidence="3 4">DAOM196992</strain>
    </source>
</reference>
<keyword evidence="2" id="KW-1133">Transmembrane helix</keyword>
<keyword evidence="4" id="KW-1185">Reference proteome</keyword>
<feature type="region of interest" description="Disordered" evidence="1">
    <location>
        <begin position="225"/>
        <end position="276"/>
    </location>
</feature>
<evidence type="ECO:0000313" key="3">
    <source>
        <dbReference type="EMBL" id="SPO35014.1"/>
    </source>
</evidence>
<organism evidence="3 4">
    <name type="scientific">Pseudozyma flocculosa</name>
    <dbReference type="NCBI Taxonomy" id="84751"/>
    <lineage>
        <taxon>Eukaryota</taxon>
        <taxon>Fungi</taxon>
        <taxon>Dikarya</taxon>
        <taxon>Basidiomycota</taxon>
        <taxon>Ustilaginomycotina</taxon>
        <taxon>Ustilaginomycetes</taxon>
        <taxon>Ustilaginales</taxon>
        <taxon>Ustilaginaceae</taxon>
        <taxon>Pseudozyma</taxon>
    </lineage>
</organism>
<feature type="transmembrane region" description="Helical" evidence="2">
    <location>
        <begin position="63"/>
        <end position="84"/>
    </location>
</feature>
<dbReference type="AlphaFoldDB" id="A0A5C3ERU1"/>
<evidence type="ECO:0000256" key="1">
    <source>
        <dbReference type="SAM" id="MobiDB-lite"/>
    </source>
</evidence>